<dbReference type="InterPro" id="IPR001087">
    <property type="entry name" value="GDSL"/>
</dbReference>
<dbReference type="Gene3D" id="3.30.2440.10">
    <property type="entry name" value="Secreted effector protein SifA"/>
    <property type="match status" value="1"/>
</dbReference>
<dbReference type="EMBL" id="AAMLUT010000001">
    <property type="protein sequence ID" value="EDI6664049.1"/>
    <property type="molecule type" value="Genomic_DNA"/>
</dbReference>
<dbReference type="Proteomes" id="UP000839907">
    <property type="component" value="Unassembled WGS sequence"/>
</dbReference>
<dbReference type="EMBL" id="RSUA01000027">
    <property type="protein sequence ID" value="MIT50125.1"/>
    <property type="molecule type" value="Genomic_DNA"/>
</dbReference>
<dbReference type="InterPro" id="IPR010637">
    <property type="entry name" value="Sif"/>
</dbReference>
<dbReference type="NCBIfam" id="NF011908">
    <property type="entry name" value="PRK15381.1"/>
    <property type="match status" value="1"/>
</dbReference>
<dbReference type="EMBL" id="AAHNIA010000024">
    <property type="protein sequence ID" value="EBY1703021.1"/>
    <property type="molecule type" value="Genomic_DNA"/>
</dbReference>
<dbReference type="PATRIC" id="fig|59201.158.peg.1734"/>
<dbReference type="Proteomes" id="UP000839908">
    <property type="component" value="Unassembled WGS sequence"/>
</dbReference>
<dbReference type="OMA" id="CIFKLYH"/>
<dbReference type="EMBL" id="DAANXQ010000001">
    <property type="protein sequence ID" value="HAD1870165.1"/>
    <property type="molecule type" value="Genomic_DNA"/>
</dbReference>
<dbReference type="Proteomes" id="UP000839617">
    <property type="component" value="Unassembled WGS sequence"/>
</dbReference>
<dbReference type="Proteomes" id="UP000054461">
    <property type="component" value="Unassembled WGS sequence"/>
</dbReference>
<dbReference type="Proteomes" id="UP000839915">
    <property type="component" value="Unassembled WGS sequence"/>
</dbReference>
<evidence type="ECO:0000313" key="19">
    <source>
        <dbReference type="EMBL" id="MLP83875.1"/>
    </source>
</evidence>
<dbReference type="Proteomes" id="UP000839595">
    <property type="component" value="Unassembled WGS sequence"/>
</dbReference>
<dbReference type="Proteomes" id="UP000338496">
    <property type="component" value="Unassembled WGS sequence"/>
</dbReference>
<dbReference type="EMBL" id="AAHIPE010000003">
    <property type="protein sequence ID" value="EBW5461639.1"/>
    <property type="molecule type" value="Genomic_DNA"/>
</dbReference>
<comment type="similarity">
    <text evidence="1">Belongs to the 'GDSL' lipolytic enzyme family.</text>
</comment>
<evidence type="ECO:0000313" key="20">
    <source>
        <dbReference type="Proteomes" id="UP000034636"/>
    </source>
</evidence>
<dbReference type="GO" id="GO:0016788">
    <property type="term" value="F:hydrolase activity, acting on ester bonds"/>
    <property type="evidence" value="ECO:0007669"/>
    <property type="project" value="InterPro"/>
</dbReference>
<accession>A0A0H3TBZ6</accession>
<evidence type="ECO:0000313" key="21">
    <source>
        <dbReference type="Proteomes" id="UP000054461"/>
    </source>
</evidence>
<dbReference type="Proteomes" id="UP000839911">
    <property type="component" value="Unassembled WGS sequence"/>
</dbReference>
<evidence type="ECO:0000313" key="14">
    <source>
        <dbReference type="EMBL" id="EDI6664049.1"/>
    </source>
</evidence>
<dbReference type="SMR" id="A0A0D6G075"/>
<evidence type="ECO:0000313" key="17">
    <source>
        <dbReference type="EMBL" id="KTZ11309.1"/>
    </source>
</evidence>
<protein>
    <submittedName>
        <fullName evidence="17">Pathogenicity island 2 effector protein SseJ</fullName>
    </submittedName>
    <submittedName>
        <fullName evidence="16">SPI-2 type III secretion system effector SseJ</fullName>
    </submittedName>
    <submittedName>
        <fullName evidence="2">Secreted effector protein</fullName>
    </submittedName>
</protein>
<evidence type="ECO:0000313" key="16">
    <source>
        <dbReference type="EMBL" id="HAD1870165.1"/>
    </source>
</evidence>
<evidence type="ECO:0000313" key="3">
    <source>
        <dbReference type="EMBL" id="EBU9271463.1"/>
    </source>
</evidence>
<evidence type="ECO:0000313" key="9">
    <source>
        <dbReference type="EMBL" id="ECF1542607.1"/>
    </source>
</evidence>
<dbReference type="CDD" id="cd01846">
    <property type="entry name" value="fatty_acyltransferase_like"/>
    <property type="match status" value="1"/>
</dbReference>
<evidence type="ECO:0000256" key="1">
    <source>
        <dbReference type="ARBA" id="ARBA00008668"/>
    </source>
</evidence>
<dbReference type="Gene3D" id="3.40.50.1110">
    <property type="entry name" value="SGNH hydrolase"/>
    <property type="match status" value="1"/>
</dbReference>
<evidence type="ECO:0000313" key="13">
    <source>
        <dbReference type="EMBL" id="ECY5340415.1"/>
    </source>
</evidence>
<evidence type="ECO:0000313" key="12">
    <source>
        <dbReference type="EMBL" id="ECW0638395.1"/>
    </source>
</evidence>
<reference evidence="6" key="4">
    <citation type="submission" date="2018-07" db="EMBL/GenBank/DDBJ databases">
        <authorList>
            <person name="Ashton P.M."/>
            <person name="Dallman T."/>
            <person name="Nair S."/>
            <person name="De Pinna E."/>
            <person name="Peters T."/>
            <person name="Grant K."/>
        </authorList>
    </citation>
    <scope>NUCLEOTIDE SEQUENCE [LARGE SCALE GENOMIC DNA]</scope>
    <source>
        <strain evidence="4">231108</strain>
        <strain evidence="9">265852</strain>
        <strain evidence="18">29290</strain>
        <strain evidence="6">356083</strain>
        <strain evidence="5">422529</strain>
        <strain evidence="19">425567</strain>
        <strain evidence="13">43916</strain>
        <strain evidence="3">488670</strain>
        <strain evidence="7">632340</strain>
        <strain evidence="11">86846</strain>
    </source>
</reference>
<reference evidence="16" key="7">
    <citation type="submission" date="2019-08" db="EMBL/GenBank/DDBJ databases">
        <authorList>
            <consortium name="NCBI Pathogen Detection Project"/>
        </authorList>
    </citation>
    <scope>NUCLEOTIDE SEQUENCE</scope>
    <source>
        <strain evidence="15">Salmonella enterica</strain>
        <strain evidence="16">SSI_AA822</strain>
    </source>
</reference>
<dbReference type="SUPFAM" id="SSF52266">
    <property type="entry name" value="SGNH hydrolase"/>
    <property type="match status" value="1"/>
</dbReference>
<evidence type="ECO:0000313" key="2">
    <source>
        <dbReference type="EMBL" id="AKH07242.1"/>
    </source>
</evidence>
<evidence type="ECO:0000313" key="11">
    <source>
        <dbReference type="EMBL" id="ECV8760261.1"/>
    </source>
</evidence>
<evidence type="ECO:0000313" key="5">
    <source>
        <dbReference type="EMBL" id="EBW5461639.1"/>
    </source>
</evidence>
<dbReference type="Proteomes" id="UP000839914">
    <property type="component" value="Unassembled WGS sequence"/>
</dbReference>
<dbReference type="EMBL" id="AAIGQE010000001">
    <property type="protein sequence ID" value="ECE0293682.1"/>
    <property type="molecule type" value="Genomic_DNA"/>
</dbReference>
<dbReference type="RefSeq" id="WP_001131430.1">
    <property type="nucleotide sequence ID" value="NZ_AP023291.1"/>
</dbReference>
<dbReference type="EMBL" id="AAKUOT010000007">
    <property type="protein sequence ID" value="ECV8760261.1"/>
    <property type="molecule type" value="Genomic_DNA"/>
</dbReference>
<evidence type="ECO:0000313" key="18">
    <source>
        <dbReference type="EMBL" id="MIT50125.1"/>
    </source>
</evidence>
<evidence type="ECO:0000313" key="10">
    <source>
        <dbReference type="EMBL" id="ECU8352068.1"/>
    </source>
</evidence>
<evidence type="ECO:0000313" key="4">
    <source>
        <dbReference type="EMBL" id="EBW3627498.1"/>
    </source>
</evidence>
<dbReference type="PANTHER" id="PTHR22835">
    <property type="entry name" value="ZINC FINGER FYVE DOMAIN CONTAINING PROTEIN"/>
    <property type="match status" value="1"/>
</dbReference>
<dbReference type="EMBL" id="AALDNI010000005">
    <property type="protein sequence ID" value="ECY5340415.1"/>
    <property type="molecule type" value="Genomic_DNA"/>
</dbReference>
<dbReference type="Proteomes" id="UP000839616">
    <property type="component" value="Unassembled WGS sequence"/>
</dbReference>
<dbReference type="EMBL" id="JYVU01000033">
    <property type="protein sequence ID" value="KTZ11309.1"/>
    <property type="molecule type" value="Genomic_DNA"/>
</dbReference>
<dbReference type="EMBL" id="AAHIDF010000004">
    <property type="protein sequence ID" value="EBW3627498.1"/>
    <property type="molecule type" value="Genomic_DNA"/>
</dbReference>
<dbReference type="Proteomes" id="UP000885258">
    <property type="component" value="Unassembled WGS sequence"/>
</dbReference>
<evidence type="ECO:0000313" key="6">
    <source>
        <dbReference type="EMBL" id="EBY1703021.1"/>
    </source>
</evidence>
<dbReference type="InterPro" id="IPR036514">
    <property type="entry name" value="SGNH_hydro_sf"/>
</dbReference>
<reference evidence="17 21" key="1">
    <citation type="submission" date="2014-09" db="EMBL/GenBank/DDBJ databases">
        <title>Salmonella Genotype and Phenotype Association.</title>
        <authorList>
            <person name="Chen Y."/>
            <person name="Folster J."/>
            <person name="Ayers S."/>
            <person name="Kabera C."/>
            <person name="Li C."/>
            <person name="Mukherjee S."/>
            <person name="Lam C."/>
            <person name="Zhao S."/>
            <person name="McDermott P."/>
        </authorList>
    </citation>
    <scope>NUCLEOTIDE SEQUENCE [LARGE SCALE GENOMIC DNA]</scope>
    <source>
        <strain evidence="17 21">CVM N32045</strain>
    </source>
</reference>
<dbReference type="PANTHER" id="PTHR22835:SF659">
    <property type="entry name" value="GDSL LIPASE_ACYLHYDROLASE, PUTATIVE (AFU_ORTHOLOGUE AFUA_2G00510)-RELATED"/>
    <property type="match status" value="1"/>
</dbReference>
<dbReference type="Proteomes" id="UP000839905">
    <property type="component" value="Unassembled WGS sequence"/>
</dbReference>
<dbReference type="AlphaFoldDB" id="A0A0D6G075"/>
<sequence length="408" mass="46077">MPLSVGQGYFTSSISSEKFNAIKESARLPELSLWEKIKAYFFTTHHAEALECIFNLYHHQELNLTPVQVRGAYIKLRALASQGCKEQFIIESQEHADKLIIKDDNGENILSIEVECHPEAFGLAKEINKSHPKPKNISLGDITRLVFFGDSLSDSLGRMFEKTHHILPSYGQYFGGRFTNGFTWTEFLSSPHFLGKEMLNFAEGGSTSASYSCFNCIGDFVSNTDRQVASYTPSHQDLAIFLLGANDYMTLHKDNVIMVVEQQIDDIEKIISGGVNNVLVMGIPDLSLTPYGKHSDEKRKLKDESIAHNALLKTNVEELKEKYPQHKICYYETADAFKVIMEAASNIGYDTENPYTHHGYVHVPGAKDPQLDICPQYVFNDLVHPTQEVHHCFAIMLESFIAHHYSTE</sequence>
<dbReference type="EMBL" id="AAHRYM010000037">
    <property type="protein sequence ID" value="EBZ6923308.1"/>
    <property type="molecule type" value="Genomic_DNA"/>
</dbReference>
<reference evidence="2 20" key="2">
    <citation type="journal article" date="2015" name="Genome Announc.">
        <title>Complete Genome Sequencing of a Multidrug-Resistant and Human-Invasive Salmonella enterica Serovar Typhimurium Strain of the Emerging Sequence Type 213 Genotype.</title>
        <authorList>
            <person name="Calva E."/>
            <person name="Silva C."/>
            <person name="Zaidi M.B."/>
            <person name="Sanchez-Flores A."/>
            <person name="Estrada K."/>
            <person name="Silva G.G."/>
            <person name="Soto-Jimenez L.M."/>
            <person name="Wiesner M."/>
            <person name="Fernandez-Mora M."/>
            <person name="Edwards R.A."/>
            <person name="Vinuesa P."/>
        </authorList>
    </citation>
    <scope>NUCLEOTIDE SEQUENCE [LARGE SCALE GENOMIC DNA]</scope>
    <source>
        <strain evidence="2 20">YU39</strain>
    </source>
</reference>
<dbReference type="EMBL" id="AAKRET010000001">
    <property type="protein sequence ID" value="ECU8352068.1"/>
    <property type="molecule type" value="Genomic_DNA"/>
</dbReference>
<dbReference type="KEGG" id="seni:CY43_08325"/>
<accession>A0A0D6G075</accession>
<dbReference type="EMBL" id="RVDJ01000001">
    <property type="protein sequence ID" value="MLP83875.1"/>
    <property type="molecule type" value="Genomic_DNA"/>
</dbReference>
<dbReference type="Proteomes" id="UP000839581">
    <property type="component" value="Unassembled WGS sequence"/>
</dbReference>
<evidence type="ECO:0000313" key="7">
    <source>
        <dbReference type="EMBL" id="EBZ6923308.1"/>
    </source>
</evidence>
<dbReference type="EMBL" id="AAIKGB010000004">
    <property type="protein sequence ID" value="ECF1542607.1"/>
    <property type="molecule type" value="Genomic_DNA"/>
</dbReference>
<dbReference type="Proteomes" id="UP000885385">
    <property type="component" value="Unassembled WGS sequence"/>
</dbReference>
<dbReference type="EMBL" id="AAHDPU010000003">
    <property type="protein sequence ID" value="EBU9271463.1"/>
    <property type="molecule type" value="Genomic_DNA"/>
</dbReference>
<reference evidence="14" key="6">
    <citation type="submission" date="2018-07" db="EMBL/GenBank/DDBJ databases">
        <authorList>
            <consortium name="PulseNet: The National Subtyping Network for Foodborne Disease Surveillance"/>
            <person name="Tarr C.L."/>
            <person name="Trees E."/>
            <person name="Katz L.S."/>
            <person name="Carleton-Romer H.A."/>
            <person name="Stroika S."/>
            <person name="Kucerova Z."/>
            <person name="Roache K.F."/>
            <person name="Sabol A.L."/>
            <person name="Besser J."/>
            <person name="Gerner-Smidt P."/>
        </authorList>
    </citation>
    <scope>NUCLEOTIDE SEQUENCE [LARGE SCALE GENOMIC DNA]</scope>
    <source>
        <strain evidence="10">PNUSAS008736</strain>
        <strain evidence="14">PNUSAS016739</strain>
    </source>
</reference>
<organism evidence="16">
    <name type="scientific">Salmonella typhimurium</name>
    <dbReference type="NCBI Taxonomy" id="90371"/>
    <lineage>
        <taxon>Bacteria</taxon>
        <taxon>Pseudomonadati</taxon>
        <taxon>Pseudomonadota</taxon>
        <taxon>Gammaproteobacteria</taxon>
        <taxon>Enterobacterales</taxon>
        <taxon>Enterobacteriaceae</taxon>
        <taxon>Salmonella</taxon>
    </lineage>
</organism>
<dbReference type="Pfam" id="PF00657">
    <property type="entry name" value="Lipase_GDSL"/>
    <property type="match status" value="1"/>
</dbReference>
<dbReference type="Pfam" id="PF06767">
    <property type="entry name" value="Sif"/>
    <property type="match status" value="1"/>
</dbReference>
<accession>A0A0F7J6G7</accession>
<name>A0A0D6G075_SALTM</name>
<evidence type="ECO:0000313" key="22">
    <source>
        <dbReference type="Proteomes" id="UP000338496"/>
    </source>
</evidence>
<dbReference type="EMBL" id="AAKVET010000001">
    <property type="protein sequence ID" value="ECW0638395.1"/>
    <property type="molecule type" value="Genomic_DNA"/>
</dbReference>
<dbReference type="EMBL" id="CP011428">
    <property type="protein sequence ID" value="AKH07242.1"/>
    <property type="molecule type" value="Genomic_DNA"/>
</dbReference>
<reference evidence="8 22" key="5">
    <citation type="submission" date="2018-07" db="EMBL/GenBank/DDBJ databases">
        <authorList>
            <consortium name="GenomeTrakr network: Whole genome sequencing for foodborne pathogen traceback"/>
        </authorList>
    </citation>
    <scope>NUCLEOTIDE SEQUENCE [LARGE SCALE GENOMIC DNA]</scope>
    <source>
        <strain evidence="12">AUSMDU00020735</strain>
        <strain evidence="8 22">VA_WGS-00080</strain>
    </source>
</reference>
<gene>
    <name evidence="16" type="primary">sseJ</name>
    <name evidence="11" type="ORF">AAB27_05075</name>
    <name evidence="18" type="ORF">AU613_14770</name>
    <name evidence="13" type="ORF">AVC05_04035</name>
    <name evidence="10" type="ORF">B1P38_00290</name>
    <name evidence="8" type="ORF">CE70_00420</name>
    <name evidence="14" type="ORF">CFF59_02010</name>
    <name evidence="17" type="ORF">DD95_13570</name>
    <name evidence="3" type="ORF">DMO92_05125</name>
    <name evidence="4" type="ORF">DPF41_05205</name>
    <name evidence="5" type="ORF">DPS76_04080</name>
    <name evidence="19" type="ORF">DRM14_00710</name>
    <name evidence="6" type="ORF">DU071_13945</name>
    <name evidence="9" type="ORF">E0935_05000</name>
    <name evidence="7" type="ORF">EER35_20365</name>
    <name evidence="12" type="ORF">F3R12_00685</name>
    <name evidence="16" type="ORF">G0067_03080</name>
    <name evidence="15" type="ORF">GB466_03865</name>
    <name evidence="2" type="ORF">SE14_01711</name>
</gene>
<proteinExistence type="inferred from homology"/>
<dbReference type="Proteomes" id="UP000839909">
    <property type="component" value="Unassembled WGS sequence"/>
</dbReference>
<evidence type="ECO:0000313" key="8">
    <source>
        <dbReference type="EMBL" id="ECE0293682.1"/>
    </source>
</evidence>
<dbReference type="eggNOG" id="COG3240">
    <property type="taxonomic scope" value="Bacteria"/>
</dbReference>
<dbReference type="EMBL" id="DAAFPQ010000002">
    <property type="protein sequence ID" value="HAB0969728.1"/>
    <property type="molecule type" value="Genomic_DNA"/>
</dbReference>
<dbReference type="FunFam" id="3.30.2440.10:FF:000002">
    <property type="entry name" value="SPI-2 type III secretion system effector SseJ"/>
    <property type="match status" value="1"/>
</dbReference>
<evidence type="ECO:0000313" key="15">
    <source>
        <dbReference type="EMBL" id="HAB0969728.1"/>
    </source>
</evidence>
<reference evidence="16" key="3">
    <citation type="journal article" date="2018" name="Genome Biol.">
        <title>SKESA: strategic k-mer extension for scrupulous assemblies.</title>
        <authorList>
            <person name="Souvorov A."/>
            <person name="Agarwala R."/>
            <person name="Lipman D.J."/>
        </authorList>
    </citation>
    <scope>NUCLEOTIDE SEQUENCE</scope>
    <source>
        <strain evidence="15">Salmonella enterica</strain>
        <strain evidence="16">SSI_AA822</strain>
    </source>
</reference>
<dbReference type="Proteomes" id="UP000034636">
    <property type="component" value="Chromosome"/>
</dbReference>